<dbReference type="InterPro" id="IPR045886">
    <property type="entry name" value="ThiF/MoeB/HesA"/>
</dbReference>
<feature type="domain" description="THIF-type NAD/FAD binding fold" evidence="2">
    <location>
        <begin position="89"/>
        <end position="237"/>
    </location>
</feature>
<dbReference type="Proteomes" id="UP001236585">
    <property type="component" value="Chromosome"/>
</dbReference>
<evidence type="ECO:0000313" key="3">
    <source>
        <dbReference type="EMBL" id="WIM85717.1"/>
    </source>
</evidence>
<dbReference type="Pfam" id="PF00899">
    <property type="entry name" value="ThiF"/>
    <property type="match status" value="1"/>
</dbReference>
<evidence type="ECO:0000259" key="2">
    <source>
        <dbReference type="Pfam" id="PF00899"/>
    </source>
</evidence>
<proteinExistence type="predicted"/>
<feature type="region of interest" description="Disordered" evidence="1">
    <location>
        <begin position="341"/>
        <end position="361"/>
    </location>
</feature>
<dbReference type="CDD" id="cd01483">
    <property type="entry name" value="E1_enzyme_family"/>
    <property type="match status" value="1"/>
</dbReference>
<protein>
    <submittedName>
        <fullName evidence="3">Rv1355c family protein</fullName>
    </submittedName>
</protein>
<dbReference type="PANTHER" id="PTHR43267:SF3">
    <property type="entry name" value="THIF PROTEIN"/>
    <property type="match status" value="1"/>
</dbReference>
<accession>A0ABY8VUA5</accession>
<gene>
    <name evidence="3" type="ORF">PT015_12165</name>
</gene>
<name>A0ABY8VUA5_9MYCO</name>
<dbReference type="PANTHER" id="PTHR43267">
    <property type="entry name" value="TRNA THREONYLCARBAMOYLADENOSINE DEHYDRATASE"/>
    <property type="match status" value="1"/>
</dbReference>
<dbReference type="SUPFAM" id="SSF69572">
    <property type="entry name" value="Activating enzymes of the ubiquitin-like proteins"/>
    <property type="match status" value="1"/>
</dbReference>
<evidence type="ECO:0000313" key="4">
    <source>
        <dbReference type="Proteomes" id="UP001236585"/>
    </source>
</evidence>
<sequence length="709" mass="76436">MIDPDRIAHAAHILDPANPADGETLAALRADPAIEFVDQADEQIAGLNKLRPTPAEAILAEGIRWAYYPWRRSVVAILGPMAFRALRFDRNRNNITVEEQARLGSLTIGVAGLSVGHVIAHTLALEGLFGTIRLADFDHLELSNLNRVPATVFDLGVNKAHVAARRIAELDPYLRVEVFDTGLTVETVGPFLDGLDVLVEECDSLEMKAIARLGARDRGIPVVMATSDRGMIDVERFDHDPERPILHGLVGDLEVGLLPDMSSRDKIPYMLRHLQAEKLSSRATASLIEIDQTLSTWPQLASEVVHGGAAVAEAVRRIGLGEPMRSGRCRIDLGWALEHLEEPSNPSAEPETASSPTTSTIDDPIVAAAVRAPSGGNCQPWRIEADASQISISIAPEYQSAMDVGLRGSALAAGAALFNVRVAAAAHGVLGPADIAENIDGTPLRANLILQDGDDPALAELYRPMLARETNRHRGIAKPIDDAIAELLSDAAHREGARLHLITEQAELSHAAALFAAADRIRYLTPHLHDEMFAELRLAGDPDLDTGLDVHTLELGAGGEAMLEILRRSDVMAHLAEWDAGTALGADMHDRVSASSGLAVITVAGDSLTDYARGGSATEALWILAQRAGISVQPLSPVFIHARTREEFTALSPRYADELLSLYRDFMKLTATGDDEALVLVLRFSEAPPPSAVSRRSMSRVQLRRNAIP</sequence>
<dbReference type="EMBL" id="CP126981">
    <property type="protein sequence ID" value="WIM85717.1"/>
    <property type="molecule type" value="Genomic_DNA"/>
</dbReference>
<dbReference type="InterPro" id="IPR000594">
    <property type="entry name" value="ThiF_NAD_FAD-bd"/>
</dbReference>
<reference evidence="3 4" key="1">
    <citation type="journal article" date="2023" name="Microbiol. Resour. Announc.">
        <title>Complete Genome Sequence of Mycobacterium wuenschmanii, a novel Nontuberculous Mycobacterium Isolated from a captive population of Amazon Milk Frogs.</title>
        <authorList>
            <person name="Hicks J."/>
            <person name="Zeineldin M."/>
            <person name="Ward H."/>
            <person name="Wuenschmann A."/>
            <person name="Camp P."/>
            <person name="Farrell D."/>
            <person name="Lehman K."/>
            <person name="Thacker T."/>
            <person name="Cuthbert E."/>
        </authorList>
    </citation>
    <scope>NUCLEOTIDE SEQUENCE [LARGE SCALE GENOMIC DNA]</scope>
    <source>
        <strain evidence="3 4">Wuenschmanii</strain>
    </source>
</reference>
<dbReference type="SUPFAM" id="SSF55469">
    <property type="entry name" value="FMN-dependent nitroreductase-like"/>
    <property type="match status" value="1"/>
</dbReference>
<dbReference type="Gene3D" id="3.40.50.720">
    <property type="entry name" value="NAD(P)-binding Rossmann-like Domain"/>
    <property type="match status" value="1"/>
</dbReference>
<feature type="compositionally biased region" description="Low complexity" evidence="1">
    <location>
        <begin position="343"/>
        <end position="360"/>
    </location>
</feature>
<dbReference type="NCBIfam" id="NF005901">
    <property type="entry name" value="PRK07877.1"/>
    <property type="match status" value="1"/>
</dbReference>
<dbReference type="InterPro" id="IPR000415">
    <property type="entry name" value="Nitroreductase-like"/>
</dbReference>
<organism evidence="3 4">
    <name type="scientific">Candidatus Mycobacterium wuenschmannii</name>
    <dbReference type="NCBI Taxonomy" id="3027808"/>
    <lineage>
        <taxon>Bacteria</taxon>
        <taxon>Bacillati</taxon>
        <taxon>Actinomycetota</taxon>
        <taxon>Actinomycetes</taxon>
        <taxon>Mycobacteriales</taxon>
        <taxon>Mycobacteriaceae</taxon>
        <taxon>Mycobacterium</taxon>
    </lineage>
</organism>
<keyword evidence="4" id="KW-1185">Reference proteome</keyword>
<dbReference type="Gene3D" id="3.40.109.10">
    <property type="entry name" value="NADH Oxidase"/>
    <property type="match status" value="1"/>
</dbReference>
<dbReference type="InterPro" id="IPR035985">
    <property type="entry name" value="Ubiquitin-activating_enz"/>
</dbReference>
<evidence type="ECO:0000256" key="1">
    <source>
        <dbReference type="SAM" id="MobiDB-lite"/>
    </source>
</evidence>